<dbReference type="RefSeq" id="WP_238375939.1">
    <property type="nucleotide sequence ID" value="NZ_FOFO01000022.1"/>
</dbReference>
<name>A0A1H9EM80_9GAMM</name>
<dbReference type="GO" id="GO:0009279">
    <property type="term" value="C:cell outer membrane"/>
    <property type="evidence" value="ECO:0007669"/>
    <property type="project" value="TreeGrafter"/>
</dbReference>
<dbReference type="HAMAP" id="MF_01914">
    <property type="entry name" value="LPS_assembly_LptA"/>
    <property type="match status" value="1"/>
</dbReference>
<dbReference type="PANTHER" id="PTHR36504:SF1">
    <property type="entry name" value="LIPOPOLYSACCHARIDE EXPORT SYSTEM PROTEIN LPTA"/>
    <property type="match status" value="1"/>
</dbReference>
<evidence type="ECO:0000256" key="2">
    <source>
        <dbReference type="ARBA" id="ARBA00022729"/>
    </source>
</evidence>
<dbReference type="Proteomes" id="UP000199496">
    <property type="component" value="Unassembled WGS sequence"/>
</dbReference>
<dbReference type="GO" id="GO:0017089">
    <property type="term" value="F:glycolipid transfer activity"/>
    <property type="evidence" value="ECO:0007669"/>
    <property type="project" value="TreeGrafter"/>
</dbReference>
<feature type="domain" description="Organic solvent tolerance-like N-terminal" evidence="5">
    <location>
        <begin position="46"/>
        <end position="154"/>
    </location>
</feature>
<dbReference type="Gene3D" id="2.60.450.10">
    <property type="entry name" value="Lipopolysaccharide (LPS) transport protein A like domain"/>
    <property type="match status" value="1"/>
</dbReference>
<sequence length="183" mass="20060">MALGPSSTGGRGIFQGFPRRQMILTLAILLSVGPLQAQADRTLPIHIEADSATLDDNRGISIYRGNVRITQGTTEISGDTVTVHTPGRQLERMTAEGQPATLRTQDPQGREVQAEATRMAFFPNEQRMELSGNARVHQGTDEFRGSRIIYDLHTATLEARTGDTGRVEAIFTPREQTSTQETP</sequence>
<keyword evidence="7" id="KW-1185">Reference proteome</keyword>
<dbReference type="PANTHER" id="PTHR36504">
    <property type="entry name" value="LIPOPOLYSACCHARIDE EXPORT SYSTEM PROTEIN LPTA"/>
    <property type="match status" value="1"/>
</dbReference>
<dbReference type="GO" id="GO:0001530">
    <property type="term" value="F:lipopolysaccharide binding"/>
    <property type="evidence" value="ECO:0007669"/>
    <property type="project" value="InterPro"/>
</dbReference>
<keyword evidence="1 4" id="KW-0813">Transport</keyword>
<evidence type="ECO:0000313" key="7">
    <source>
        <dbReference type="Proteomes" id="UP000199496"/>
    </source>
</evidence>
<dbReference type="Pfam" id="PF03968">
    <property type="entry name" value="LptD_N"/>
    <property type="match status" value="1"/>
</dbReference>
<comment type="function">
    <text evidence="4">Involved in the assembly of lipopolysaccharide (LPS). Required for the translocation of LPS from the inner membrane to the outer membrane. May form a bridge between the inner membrane and the outer membrane, via interactions with LptC and LptD, thereby facilitating LPS transfer across the periplasm.</text>
</comment>
<dbReference type="GO" id="GO:0015920">
    <property type="term" value="P:lipopolysaccharide transport"/>
    <property type="evidence" value="ECO:0007669"/>
    <property type="project" value="UniProtKB-UniRule"/>
</dbReference>
<dbReference type="GO" id="GO:0043165">
    <property type="term" value="P:Gram-negative-bacterium-type cell outer membrane assembly"/>
    <property type="evidence" value="ECO:0007669"/>
    <property type="project" value="UniProtKB-UniRule"/>
</dbReference>
<comment type="subunit">
    <text evidence="4">Component of the lipopolysaccharide transport and assembly complex.</text>
</comment>
<dbReference type="NCBIfam" id="TIGR03002">
    <property type="entry name" value="outer_YhbN_LptA"/>
    <property type="match status" value="1"/>
</dbReference>
<evidence type="ECO:0000256" key="4">
    <source>
        <dbReference type="HAMAP-Rule" id="MF_01914"/>
    </source>
</evidence>
<evidence type="ECO:0000256" key="1">
    <source>
        <dbReference type="ARBA" id="ARBA00022448"/>
    </source>
</evidence>
<evidence type="ECO:0000313" key="6">
    <source>
        <dbReference type="EMBL" id="SEQ26821.1"/>
    </source>
</evidence>
<keyword evidence="2" id="KW-0732">Signal</keyword>
<dbReference type="AlphaFoldDB" id="A0A1H9EM80"/>
<comment type="subcellular location">
    <subcellularLocation>
        <location evidence="4">Periplasm</location>
    </subcellularLocation>
</comment>
<proteinExistence type="inferred from homology"/>
<protein>
    <recommendedName>
        <fullName evidence="4">Lipopolysaccharide export system protein LptA</fullName>
    </recommendedName>
</protein>
<dbReference type="InterPro" id="IPR052037">
    <property type="entry name" value="LPS_export_LptA"/>
</dbReference>
<evidence type="ECO:0000259" key="5">
    <source>
        <dbReference type="Pfam" id="PF03968"/>
    </source>
</evidence>
<reference evidence="6 7" key="1">
    <citation type="submission" date="2016-10" db="EMBL/GenBank/DDBJ databases">
        <authorList>
            <person name="de Groot N.N."/>
        </authorList>
    </citation>
    <scope>NUCLEOTIDE SEQUENCE [LARGE SCALE GENOMIC DNA]</scope>
    <source>
        <strain evidence="6 7">B7-7</strain>
    </source>
</reference>
<evidence type="ECO:0000256" key="3">
    <source>
        <dbReference type="ARBA" id="ARBA00022764"/>
    </source>
</evidence>
<dbReference type="EMBL" id="FOFO01000022">
    <property type="protein sequence ID" value="SEQ26821.1"/>
    <property type="molecule type" value="Genomic_DNA"/>
</dbReference>
<dbReference type="InterPro" id="IPR014340">
    <property type="entry name" value="LptA"/>
</dbReference>
<keyword evidence="3 4" id="KW-0574">Periplasm</keyword>
<organism evidence="6 7">
    <name type="scientific">Ectothiorhodospira magna</name>
    <dbReference type="NCBI Taxonomy" id="867345"/>
    <lineage>
        <taxon>Bacteria</taxon>
        <taxon>Pseudomonadati</taxon>
        <taxon>Pseudomonadota</taxon>
        <taxon>Gammaproteobacteria</taxon>
        <taxon>Chromatiales</taxon>
        <taxon>Ectothiorhodospiraceae</taxon>
        <taxon>Ectothiorhodospira</taxon>
    </lineage>
</organism>
<dbReference type="InterPro" id="IPR005653">
    <property type="entry name" value="OstA-like_N"/>
</dbReference>
<gene>
    <name evidence="4" type="primary">lptA</name>
    <name evidence="6" type="ORF">SAMN05421693_12228</name>
</gene>
<accession>A0A1H9EM80</accession>
<dbReference type="GO" id="GO:0030288">
    <property type="term" value="C:outer membrane-bounded periplasmic space"/>
    <property type="evidence" value="ECO:0007669"/>
    <property type="project" value="TreeGrafter"/>
</dbReference>
<comment type="similarity">
    <text evidence="4">Belongs to the LptA family.</text>
</comment>
<dbReference type="STRING" id="867345.SAMN05421693_12228"/>